<dbReference type="GO" id="GO:0016020">
    <property type="term" value="C:membrane"/>
    <property type="evidence" value="ECO:0007669"/>
    <property type="project" value="TreeGrafter"/>
</dbReference>
<protein>
    <submittedName>
        <fullName evidence="6">Peptidoglycan/xylan/chitin deacetylase (PgdA/CDA1 family)</fullName>
    </submittedName>
</protein>
<evidence type="ECO:0000313" key="7">
    <source>
        <dbReference type="Proteomes" id="UP000226079"/>
    </source>
</evidence>
<dbReference type="InterPro" id="IPR050248">
    <property type="entry name" value="Polysacc_deacetylase_ArnD"/>
</dbReference>
<dbReference type="InterPro" id="IPR011330">
    <property type="entry name" value="Glyco_hydro/deAcase_b/a-brl"/>
</dbReference>
<dbReference type="Pfam" id="PF01522">
    <property type="entry name" value="Polysacc_deac_1"/>
    <property type="match status" value="1"/>
</dbReference>
<evidence type="ECO:0000259" key="5">
    <source>
        <dbReference type="PROSITE" id="PS51677"/>
    </source>
</evidence>
<sequence>MVTSSLHRALLIVPLAITLALGGCAAAPAQHHRSDVPASGAVVAEPSPRSTFTAHASATPSGSPGSPTASPATPTTASPTGPATPSPNASTMAAMPEQSAKVNCRKVKCIALTFDDGPGPYTLHLLHYLRAADARATFFMVGTQVASHPSVAHAVAADGNEIGIHTWDHPNLTKLSPARINQEITSTAREIEKVAGFHPRFLRPPYGAMNAQVHTVAGEDGLAMALWSVDTLDWKTRSTSKTVAAALGGARRGGIILLHDIHPWSVAAVPQILQGLQKQGYTLVTVSELLGKVKPGRAYAHR</sequence>
<keyword evidence="7" id="KW-1185">Reference proteome</keyword>
<feature type="chain" id="PRO_5038556226" evidence="4">
    <location>
        <begin position="26"/>
        <end position="302"/>
    </location>
</feature>
<gene>
    <name evidence="6" type="ORF">ATK74_2021</name>
</gene>
<dbReference type="PROSITE" id="PS51677">
    <property type="entry name" value="NODB"/>
    <property type="match status" value="1"/>
</dbReference>
<keyword evidence="2" id="KW-0378">Hydrolase</keyword>
<dbReference type="Gene3D" id="3.20.20.370">
    <property type="entry name" value="Glycoside hydrolase/deacetylase"/>
    <property type="match status" value="1"/>
</dbReference>
<dbReference type="RefSeq" id="WP_211283341.1">
    <property type="nucleotide sequence ID" value="NZ_PDJC01000001.1"/>
</dbReference>
<feature type="region of interest" description="Disordered" evidence="3">
    <location>
        <begin position="37"/>
        <end position="97"/>
    </location>
</feature>
<dbReference type="GO" id="GO:0016810">
    <property type="term" value="F:hydrolase activity, acting on carbon-nitrogen (but not peptide) bonds"/>
    <property type="evidence" value="ECO:0007669"/>
    <property type="project" value="InterPro"/>
</dbReference>
<evidence type="ECO:0000256" key="4">
    <source>
        <dbReference type="SAM" id="SignalP"/>
    </source>
</evidence>
<evidence type="ECO:0000256" key="3">
    <source>
        <dbReference type="SAM" id="MobiDB-lite"/>
    </source>
</evidence>
<feature type="domain" description="NodB homology" evidence="5">
    <location>
        <begin position="108"/>
        <end position="284"/>
    </location>
</feature>
<proteinExistence type="predicted"/>
<keyword evidence="1" id="KW-0479">Metal-binding</keyword>
<keyword evidence="4" id="KW-0732">Signal</keyword>
<feature type="signal peptide" evidence="4">
    <location>
        <begin position="1"/>
        <end position="25"/>
    </location>
</feature>
<dbReference type="EMBL" id="PDJC01000001">
    <property type="protein sequence ID" value="PFG17450.1"/>
    <property type="molecule type" value="Genomic_DNA"/>
</dbReference>
<name>A0A2A9CV03_9ACTN</name>
<dbReference type="AlphaFoldDB" id="A0A2A9CV03"/>
<dbReference type="PANTHER" id="PTHR10587">
    <property type="entry name" value="GLYCOSYL TRANSFERASE-RELATED"/>
    <property type="match status" value="1"/>
</dbReference>
<dbReference type="SUPFAM" id="SSF88713">
    <property type="entry name" value="Glycoside hydrolase/deacetylase"/>
    <property type="match status" value="1"/>
</dbReference>
<dbReference type="PANTHER" id="PTHR10587:SF133">
    <property type="entry name" value="CHITIN DEACETYLASE 1-RELATED"/>
    <property type="match status" value="1"/>
</dbReference>
<accession>A0A2A9CV03</accession>
<organism evidence="6 7">
    <name type="scientific">Propionicimonas paludicola</name>
    <dbReference type="NCBI Taxonomy" id="185243"/>
    <lineage>
        <taxon>Bacteria</taxon>
        <taxon>Bacillati</taxon>
        <taxon>Actinomycetota</taxon>
        <taxon>Actinomycetes</taxon>
        <taxon>Propionibacteriales</taxon>
        <taxon>Nocardioidaceae</taxon>
        <taxon>Propionicimonas</taxon>
    </lineage>
</organism>
<evidence type="ECO:0000256" key="1">
    <source>
        <dbReference type="ARBA" id="ARBA00022723"/>
    </source>
</evidence>
<evidence type="ECO:0000256" key="2">
    <source>
        <dbReference type="ARBA" id="ARBA00022801"/>
    </source>
</evidence>
<dbReference type="GO" id="GO:0046872">
    <property type="term" value="F:metal ion binding"/>
    <property type="evidence" value="ECO:0007669"/>
    <property type="project" value="UniProtKB-KW"/>
</dbReference>
<evidence type="ECO:0000313" key="6">
    <source>
        <dbReference type="EMBL" id="PFG17450.1"/>
    </source>
</evidence>
<dbReference type="InterPro" id="IPR002509">
    <property type="entry name" value="NODB_dom"/>
</dbReference>
<dbReference type="Proteomes" id="UP000226079">
    <property type="component" value="Unassembled WGS sequence"/>
</dbReference>
<dbReference type="GO" id="GO:0005975">
    <property type="term" value="P:carbohydrate metabolic process"/>
    <property type="evidence" value="ECO:0007669"/>
    <property type="project" value="InterPro"/>
</dbReference>
<reference evidence="6 7" key="1">
    <citation type="submission" date="2017-10" db="EMBL/GenBank/DDBJ databases">
        <title>Sequencing the genomes of 1000 actinobacteria strains.</title>
        <authorList>
            <person name="Klenk H.-P."/>
        </authorList>
    </citation>
    <scope>NUCLEOTIDE SEQUENCE [LARGE SCALE GENOMIC DNA]</scope>
    <source>
        <strain evidence="6 7">DSM 15597</strain>
    </source>
</reference>
<feature type="compositionally biased region" description="Low complexity" evidence="3">
    <location>
        <begin position="53"/>
        <end position="91"/>
    </location>
</feature>
<comment type="caution">
    <text evidence="6">The sequence shown here is derived from an EMBL/GenBank/DDBJ whole genome shotgun (WGS) entry which is preliminary data.</text>
</comment>